<dbReference type="InterPro" id="IPR029063">
    <property type="entry name" value="SAM-dependent_MTases_sf"/>
</dbReference>
<reference evidence="2 3" key="1">
    <citation type="submission" date="2016-11" db="EMBL/GenBank/DDBJ databases">
        <authorList>
            <person name="Jaros S."/>
            <person name="Januszkiewicz K."/>
            <person name="Wedrychowicz H."/>
        </authorList>
    </citation>
    <scope>NUCLEOTIDE SEQUENCE [LARGE SCALE GENOMIC DNA]</scope>
    <source>
        <strain evidence="2 3">GAS242</strain>
    </source>
</reference>
<dbReference type="EMBL" id="LT670818">
    <property type="protein sequence ID" value="SHH11094.1"/>
    <property type="molecule type" value="Genomic_DNA"/>
</dbReference>
<dbReference type="RefSeq" id="WP_079573864.1">
    <property type="nucleotide sequence ID" value="NZ_LT670818.1"/>
</dbReference>
<evidence type="ECO:0000313" key="3">
    <source>
        <dbReference type="Proteomes" id="UP000190675"/>
    </source>
</evidence>
<sequence length="254" mass="27326">MSVYFEELDFRPTPMGVLSLRRRRQLASGLDVYEIKLGDEFLMSSLFTVAEIALARIGLEALERGDLDVVVGGLGLGYTALAALENPAVKSLIVVDALPEVIEWHTQGLLPLGKQITGDPRCRLVHGDFFAMSDSPDGFDPLAAGRRFDAVLVDIDHSPRNLLHPSHAALYEPAGLKGLAEHLHPGGVFALWSNDPPDPVFENVLAGAFAASAAHVVSFENPLQHRDASNTIYVGVKAALPIPEAIPGTSHRSI</sequence>
<evidence type="ECO:0008006" key="4">
    <source>
        <dbReference type="Google" id="ProtNLM"/>
    </source>
</evidence>
<dbReference type="PANTHER" id="PTHR43317">
    <property type="entry name" value="THERMOSPERMINE SYNTHASE ACAULIS5"/>
    <property type="match status" value="1"/>
</dbReference>
<evidence type="ECO:0000313" key="2">
    <source>
        <dbReference type="EMBL" id="SHH11094.1"/>
    </source>
</evidence>
<protein>
    <recommendedName>
        <fullName evidence="4">Spermidine synthase</fullName>
    </recommendedName>
</protein>
<dbReference type="CDD" id="cd02440">
    <property type="entry name" value="AdoMet_MTases"/>
    <property type="match status" value="1"/>
</dbReference>
<evidence type="ECO:0000256" key="1">
    <source>
        <dbReference type="ARBA" id="ARBA00023115"/>
    </source>
</evidence>
<gene>
    <name evidence="2" type="ORF">SAMN05444169_5802</name>
</gene>
<dbReference type="SUPFAM" id="SSF53335">
    <property type="entry name" value="S-adenosyl-L-methionine-dependent methyltransferases"/>
    <property type="match status" value="1"/>
</dbReference>
<dbReference type="PANTHER" id="PTHR43317:SF3">
    <property type="entry name" value="BLR2883 PROTEIN"/>
    <property type="match status" value="1"/>
</dbReference>
<organism evidence="2 3">
    <name type="scientific">Bradyrhizobium erythrophlei</name>
    <dbReference type="NCBI Taxonomy" id="1437360"/>
    <lineage>
        <taxon>Bacteria</taxon>
        <taxon>Pseudomonadati</taxon>
        <taxon>Pseudomonadota</taxon>
        <taxon>Alphaproteobacteria</taxon>
        <taxon>Hyphomicrobiales</taxon>
        <taxon>Nitrobacteraceae</taxon>
        <taxon>Bradyrhizobium</taxon>
    </lineage>
</organism>
<name>A0A1M5QA87_9BRAD</name>
<dbReference type="Proteomes" id="UP000190675">
    <property type="component" value="Chromosome I"/>
</dbReference>
<dbReference type="Gene3D" id="3.40.50.150">
    <property type="entry name" value="Vaccinia Virus protein VP39"/>
    <property type="match status" value="1"/>
</dbReference>
<dbReference type="OrthoDB" id="9793351at2"/>
<dbReference type="GO" id="GO:0006596">
    <property type="term" value="P:polyamine biosynthetic process"/>
    <property type="evidence" value="ECO:0007669"/>
    <property type="project" value="UniProtKB-KW"/>
</dbReference>
<accession>A0A1M5QA87</accession>
<keyword evidence="1" id="KW-0620">Polyamine biosynthesis</keyword>
<proteinExistence type="predicted"/>
<dbReference type="AlphaFoldDB" id="A0A1M5QA87"/>